<dbReference type="HOGENOM" id="CLU_607472_0_0_1"/>
<organism evidence="3">
    <name type="scientific">Oryza brachyantha</name>
    <name type="common">malo sina</name>
    <dbReference type="NCBI Taxonomy" id="4533"/>
    <lineage>
        <taxon>Eukaryota</taxon>
        <taxon>Viridiplantae</taxon>
        <taxon>Streptophyta</taxon>
        <taxon>Embryophyta</taxon>
        <taxon>Tracheophyta</taxon>
        <taxon>Spermatophyta</taxon>
        <taxon>Magnoliopsida</taxon>
        <taxon>Liliopsida</taxon>
        <taxon>Poales</taxon>
        <taxon>Poaceae</taxon>
        <taxon>BOP clade</taxon>
        <taxon>Oryzoideae</taxon>
        <taxon>Oryzeae</taxon>
        <taxon>Oryzinae</taxon>
        <taxon>Oryza</taxon>
    </lineage>
</organism>
<dbReference type="PANTHER" id="PTHR33827:SF3">
    <property type="entry name" value="OS09G0346900 PROTEIN"/>
    <property type="match status" value="1"/>
</dbReference>
<dbReference type="Pfam" id="PF16719">
    <property type="entry name" value="SAWADEE"/>
    <property type="match status" value="1"/>
</dbReference>
<dbReference type="eggNOG" id="ENOG502QQU4">
    <property type="taxonomic scope" value="Eukaryota"/>
</dbReference>
<dbReference type="Gene3D" id="2.30.30.140">
    <property type="match status" value="1"/>
</dbReference>
<dbReference type="Gene3D" id="2.40.50.40">
    <property type="match status" value="1"/>
</dbReference>
<feature type="domain" description="SAWADEE" evidence="2">
    <location>
        <begin position="318"/>
        <end position="444"/>
    </location>
</feature>
<feature type="region of interest" description="Disordered" evidence="1">
    <location>
        <begin position="93"/>
        <end position="125"/>
    </location>
</feature>
<evidence type="ECO:0000313" key="3">
    <source>
        <dbReference type="EnsemblPlants" id="OB09G14330.1"/>
    </source>
</evidence>
<proteinExistence type="predicted"/>
<evidence type="ECO:0000256" key="1">
    <source>
        <dbReference type="SAM" id="MobiDB-lite"/>
    </source>
</evidence>
<reference evidence="3" key="2">
    <citation type="submission" date="2013-04" db="UniProtKB">
        <authorList>
            <consortium name="EnsemblPlants"/>
        </authorList>
    </citation>
    <scope>IDENTIFICATION</scope>
</reference>
<accession>J3MWQ4</accession>
<feature type="region of interest" description="Disordered" evidence="1">
    <location>
        <begin position="269"/>
        <end position="288"/>
    </location>
</feature>
<keyword evidence="4" id="KW-1185">Reference proteome</keyword>
<dbReference type="Proteomes" id="UP000006038">
    <property type="component" value="Chromosome 9"/>
</dbReference>
<name>J3MWQ4_ORYBR</name>
<dbReference type="Gramene" id="OB09G14330.1">
    <property type="protein sequence ID" value="OB09G14330.1"/>
    <property type="gene ID" value="OB09G14330"/>
</dbReference>
<reference evidence="3" key="1">
    <citation type="journal article" date="2013" name="Nat. Commun.">
        <title>Whole-genome sequencing of Oryza brachyantha reveals mechanisms underlying Oryza genome evolution.</title>
        <authorList>
            <person name="Chen J."/>
            <person name="Huang Q."/>
            <person name="Gao D."/>
            <person name="Wang J."/>
            <person name="Lang Y."/>
            <person name="Liu T."/>
            <person name="Li B."/>
            <person name="Bai Z."/>
            <person name="Luis Goicoechea J."/>
            <person name="Liang C."/>
            <person name="Chen C."/>
            <person name="Zhang W."/>
            <person name="Sun S."/>
            <person name="Liao Y."/>
            <person name="Zhang X."/>
            <person name="Yang L."/>
            <person name="Song C."/>
            <person name="Wang M."/>
            <person name="Shi J."/>
            <person name="Liu G."/>
            <person name="Liu J."/>
            <person name="Zhou H."/>
            <person name="Zhou W."/>
            <person name="Yu Q."/>
            <person name="An N."/>
            <person name="Chen Y."/>
            <person name="Cai Q."/>
            <person name="Wang B."/>
            <person name="Liu B."/>
            <person name="Min J."/>
            <person name="Huang Y."/>
            <person name="Wu H."/>
            <person name="Li Z."/>
            <person name="Zhang Y."/>
            <person name="Yin Y."/>
            <person name="Song W."/>
            <person name="Jiang J."/>
            <person name="Jackson S.A."/>
            <person name="Wing R.A."/>
            <person name="Wang J."/>
            <person name="Chen M."/>
        </authorList>
    </citation>
    <scope>NUCLEOTIDE SEQUENCE [LARGE SCALE GENOMIC DNA]</scope>
    <source>
        <strain evidence="3">cv. IRGC 101232</strain>
    </source>
</reference>
<dbReference type="AlphaFoldDB" id="J3MWQ4"/>
<dbReference type="InterPro" id="IPR032001">
    <property type="entry name" value="SAWADEE_dom"/>
</dbReference>
<sequence length="451" mass="50294">MGLGTGPSEELRVVQVDAVAAGEAQKVCAENEKIARMEKLVKNKNKRVLDDVFCQKLVEEFNCSPGRVGSKALQAAQVQEWFRRKFPASTVKPPCLPTGSEEKALASQSSALVSEEKPPSSEENALAVDTSISNDGEVSPDLPIENIDKLPETEDMEFEARSAKDFACGVSLSTWSGGIPAAGSQRRWSVRFAPSEIARMEKLVKKKNERVLDDVFCQKLVEEFNCSPGRVGSKALQAAQVQEWFRRKFPASTVKPPCLPTGSEEKALASQSSALVSEEKPPSSEENALAVDTSISNDGEVSPDLPIENIDKLPETEDMEFEARSAKDFAWYDVATFLAYRKLSSGEFEVRVRFEGFGAEEDEWINVREAIRLQSIPLESSECRLIRQGDLVLCFKESNDDALHFDAHVQEIQRKQHDIRGCRCVFLVKYDHDGTQERVNLRRLSRRPKYA</sequence>
<dbReference type="GO" id="GO:0003682">
    <property type="term" value="F:chromatin binding"/>
    <property type="evidence" value="ECO:0007669"/>
    <property type="project" value="InterPro"/>
</dbReference>
<protein>
    <recommendedName>
        <fullName evidence="2">SAWADEE domain-containing protein</fullName>
    </recommendedName>
</protein>
<dbReference type="InterPro" id="IPR039276">
    <property type="entry name" value="SHH1/2"/>
</dbReference>
<dbReference type="EnsemblPlants" id="OB09G14330.1">
    <property type="protein sequence ID" value="OB09G14330.1"/>
    <property type="gene ID" value="OB09G14330"/>
</dbReference>
<evidence type="ECO:0000259" key="2">
    <source>
        <dbReference type="Pfam" id="PF16719"/>
    </source>
</evidence>
<dbReference type="PANTHER" id="PTHR33827">
    <property type="entry name" value="PROTEIN SAWADEE HOMEODOMAIN HOMOLOG 2"/>
    <property type="match status" value="1"/>
</dbReference>
<dbReference type="STRING" id="4533.J3MWQ4"/>
<evidence type="ECO:0000313" key="4">
    <source>
        <dbReference type="Proteomes" id="UP000006038"/>
    </source>
</evidence>